<comment type="subcellular location">
    <subcellularLocation>
        <location evidence="1">Cell envelope</location>
    </subcellularLocation>
</comment>
<dbReference type="PANTHER" id="PTHR47870:SF1">
    <property type="entry name" value="CYTOCHROME C-TYPE BIOGENESIS PROTEIN CCMH"/>
    <property type="match status" value="1"/>
</dbReference>
<dbReference type="InterPro" id="IPR051263">
    <property type="entry name" value="C-type_cytochrome_biogenesis"/>
</dbReference>
<dbReference type="InterPro" id="IPR017560">
    <property type="entry name" value="Cyt_c_biogenesis_CcmI"/>
</dbReference>
<dbReference type="Gene3D" id="1.25.40.10">
    <property type="entry name" value="Tetratricopeptide repeat domain"/>
    <property type="match status" value="2"/>
</dbReference>
<feature type="repeat" description="TPR" evidence="3">
    <location>
        <begin position="148"/>
        <end position="181"/>
    </location>
</feature>
<feature type="transmembrane region" description="Helical" evidence="4">
    <location>
        <begin position="84"/>
        <end position="102"/>
    </location>
</feature>
<dbReference type="PANTHER" id="PTHR47870">
    <property type="entry name" value="CYTOCHROME C-TYPE BIOGENESIS PROTEIN CCMH"/>
    <property type="match status" value="1"/>
</dbReference>
<dbReference type="SUPFAM" id="SSF48452">
    <property type="entry name" value="TPR-like"/>
    <property type="match status" value="1"/>
</dbReference>
<keyword evidence="4" id="KW-1133">Transmembrane helix</keyword>
<protein>
    <submittedName>
        <fullName evidence="5">C-type cytochrome biogenesis protein CcmI</fullName>
    </submittedName>
</protein>
<dbReference type="Pfam" id="PF13432">
    <property type="entry name" value="TPR_16"/>
    <property type="match status" value="2"/>
</dbReference>
<organism evidence="5 6">
    <name type="scientific">Kordiimonas lipolytica</name>
    <dbReference type="NCBI Taxonomy" id="1662421"/>
    <lineage>
        <taxon>Bacteria</taxon>
        <taxon>Pseudomonadati</taxon>
        <taxon>Pseudomonadota</taxon>
        <taxon>Alphaproteobacteria</taxon>
        <taxon>Kordiimonadales</taxon>
        <taxon>Kordiimonadaceae</taxon>
        <taxon>Kordiimonas</taxon>
    </lineage>
</organism>
<sequence>MIWLLLVLTALLAAATLIMGRRRGETVDPLDHYRAQLEEISEDEARGMVDAESARAAKLEVERRILKAAKQQTRAGSAAGDGRLPFLIAGAALVAAFALYGFMGRPTLPAKPGMVVSGLDQLVEEGGMTFGEAIKTIKKHLRDNPLDMKAWEVLAKTARSVRDFSTAANAFSKLAELDPANATWRAQQLEAMIAMSSGQISPSARLVLAGLIQDFPDHAAGQYYLGLARLQAGDEMGAKAAWTALADRSSPDAPWMPMLQRQLSTLGVAPPKLTQDQMASVEGMTEEERQAFIASMMERLEARLESAPDDPQGWLMLARSHLTLGDKEAAIDALERGLSHVSGEKAAGLQAFLDNLRSDPNL</sequence>
<evidence type="ECO:0000256" key="3">
    <source>
        <dbReference type="PROSITE-ProRule" id="PRU00339"/>
    </source>
</evidence>
<keyword evidence="6" id="KW-1185">Reference proteome</keyword>
<dbReference type="RefSeq" id="WP_068150955.1">
    <property type="nucleotide sequence ID" value="NZ_JBHSCR010000001.1"/>
</dbReference>
<proteinExistence type="predicted"/>
<accession>A0ABV8U688</accession>
<dbReference type="SMART" id="SM00028">
    <property type="entry name" value="TPR"/>
    <property type="match status" value="2"/>
</dbReference>
<evidence type="ECO:0000256" key="2">
    <source>
        <dbReference type="ARBA" id="ARBA00022748"/>
    </source>
</evidence>
<comment type="caution">
    <text evidence="5">The sequence shown here is derived from an EMBL/GenBank/DDBJ whole genome shotgun (WGS) entry which is preliminary data.</text>
</comment>
<keyword evidence="4" id="KW-0472">Membrane</keyword>
<dbReference type="NCBIfam" id="TIGR03142">
    <property type="entry name" value="cytochro_ccmI"/>
    <property type="match status" value="1"/>
</dbReference>
<dbReference type="InterPro" id="IPR011990">
    <property type="entry name" value="TPR-like_helical_dom_sf"/>
</dbReference>
<evidence type="ECO:0000313" key="5">
    <source>
        <dbReference type="EMBL" id="MFC4346437.1"/>
    </source>
</evidence>
<dbReference type="EMBL" id="JBHSCR010000001">
    <property type="protein sequence ID" value="MFC4346437.1"/>
    <property type="molecule type" value="Genomic_DNA"/>
</dbReference>
<keyword evidence="3" id="KW-0802">TPR repeat</keyword>
<dbReference type="PROSITE" id="PS50005">
    <property type="entry name" value="TPR"/>
    <property type="match status" value="1"/>
</dbReference>
<keyword evidence="4" id="KW-0812">Transmembrane</keyword>
<evidence type="ECO:0000256" key="1">
    <source>
        <dbReference type="ARBA" id="ARBA00004196"/>
    </source>
</evidence>
<name>A0ABV8U688_9PROT</name>
<keyword evidence="2" id="KW-0201">Cytochrome c-type biogenesis</keyword>
<reference evidence="6" key="1">
    <citation type="journal article" date="2019" name="Int. J. Syst. Evol. Microbiol.">
        <title>The Global Catalogue of Microorganisms (GCM) 10K type strain sequencing project: providing services to taxonomists for standard genome sequencing and annotation.</title>
        <authorList>
            <consortium name="The Broad Institute Genomics Platform"/>
            <consortium name="The Broad Institute Genome Sequencing Center for Infectious Disease"/>
            <person name="Wu L."/>
            <person name="Ma J."/>
        </authorList>
    </citation>
    <scope>NUCLEOTIDE SEQUENCE [LARGE SCALE GENOMIC DNA]</scope>
    <source>
        <strain evidence="6">CGMCC 1.15304</strain>
    </source>
</reference>
<dbReference type="Proteomes" id="UP001595776">
    <property type="component" value="Unassembled WGS sequence"/>
</dbReference>
<dbReference type="InterPro" id="IPR019734">
    <property type="entry name" value="TPR_rpt"/>
</dbReference>
<gene>
    <name evidence="5" type="primary">ccmI</name>
    <name evidence="5" type="ORF">ACFO5Q_01085</name>
</gene>
<evidence type="ECO:0000256" key="4">
    <source>
        <dbReference type="SAM" id="Phobius"/>
    </source>
</evidence>
<evidence type="ECO:0000313" key="6">
    <source>
        <dbReference type="Proteomes" id="UP001595776"/>
    </source>
</evidence>